<keyword evidence="2" id="KW-0479">Metal-binding</keyword>
<keyword evidence="5" id="KW-1185">Reference proteome</keyword>
<dbReference type="PANTHER" id="PTHR48080">
    <property type="entry name" value="D-GALACTONATE DEHYDRATASE-RELATED"/>
    <property type="match status" value="1"/>
</dbReference>
<dbReference type="RefSeq" id="WP_165114781.1">
    <property type="nucleotide sequence ID" value="NZ_JAAKZG010000002.1"/>
</dbReference>
<dbReference type="EMBL" id="JAAKZG010000002">
    <property type="protein sequence ID" value="NGN40279.1"/>
    <property type="molecule type" value="Genomic_DNA"/>
</dbReference>
<name>A0A7C9R5D0_9HYPH</name>
<dbReference type="GO" id="GO:0003824">
    <property type="term" value="F:catalytic activity"/>
    <property type="evidence" value="ECO:0007669"/>
    <property type="project" value="UniProtKB-ARBA"/>
</dbReference>
<evidence type="ECO:0000256" key="2">
    <source>
        <dbReference type="ARBA" id="ARBA00022723"/>
    </source>
</evidence>
<organism evidence="4 5">
    <name type="scientific">Mesorhizobium zhangyense</name>
    <dbReference type="NCBI Taxonomy" id="1776730"/>
    <lineage>
        <taxon>Bacteria</taxon>
        <taxon>Pseudomonadati</taxon>
        <taxon>Pseudomonadota</taxon>
        <taxon>Alphaproteobacteria</taxon>
        <taxon>Hyphomicrobiales</taxon>
        <taxon>Phyllobacteriaceae</taxon>
        <taxon>Mesorhizobium</taxon>
    </lineage>
</organism>
<dbReference type="GO" id="GO:0000287">
    <property type="term" value="F:magnesium ion binding"/>
    <property type="evidence" value="ECO:0007669"/>
    <property type="project" value="UniProtKB-ARBA"/>
</dbReference>
<dbReference type="SFLD" id="SFLDS00001">
    <property type="entry name" value="Enolase"/>
    <property type="match status" value="1"/>
</dbReference>
<sequence length="365" mass="38888">MRASLHRAMLHYGGNLMLHTASSGPVSGLDALYLHLDDGDVAGTGEVRINIAYLNGLSEDAVEQEAIALFETIDWSRKPEALLADATILKGVSAPVRMLLDGALHDLVSRRAGLPLAHWLGGDRTRPVRHATNQTLFISSSERFLEQAEAYVSRGFRDLKVRVGSGGFSEDMARLESLRARFGSKIKLAIDANGAWTFHEALENLSALVPINLAYVEQPIAAGDWAALSELANKSAIPLMLDESVAGQSDVDAIIAANGRLWAHLKLVKMGGIAPTIKAATRLREAGIPFMIGQMNEGGLATAAALHVACAAQPQFAELYGADGIENDPAPGLAYENGSVSGTQSPGLGLEFDASKTRLIREFGQ</sequence>
<dbReference type="InterPro" id="IPR029017">
    <property type="entry name" value="Enolase-like_N"/>
</dbReference>
<evidence type="ECO:0000313" key="5">
    <source>
        <dbReference type="Proteomes" id="UP000481252"/>
    </source>
</evidence>
<gene>
    <name evidence="4" type="ORF">G6N74_04320</name>
</gene>
<dbReference type="InterPro" id="IPR029065">
    <property type="entry name" value="Enolase_C-like"/>
</dbReference>
<dbReference type="SUPFAM" id="SSF54826">
    <property type="entry name" value="Enolase N-terminal domain-like"/>
    <property type="match status" value="1"/>
</dbReference>
<evidence type="ECO:0000313" key="4">
    <source>
        <dbReference type="EMBL" id="NGN40279.1"/>
    </source>
</evidence>
<dbReference type="InterPro" id="IPR018110">
    <property type="entry name" value="Mandel_Rmase/mucon_lact_enz_CS"/>
</dbReference>
<comment type="caution">
    <text evidence="4">The sequence shown here is derived from an EMBL/GenBank/DDBJ whole genome shotgun (WGS) entry which is preliminary data.</text>
</comment>
<dbReference type="Gene3D" id="3.30.390.10">
    <property type="entry name" value="Enolase-like, N-terminal domain"/>
    <property type="match status" value="1"/>
</dbReference>
<dbReference type="Proteomes" id="UP000481252">
    <property type="component" value="Unassembled WGS sequence"/>
</dbReference>
<dbReference type="InterPro" id="IPR013342">
    <property type="entry name" value="Mandelate_racemase_C"/>
</dbReference>
<dbReference type="InterPro" id="IPR036849">
    <property type="entry name" value="Enolase-like_C_sf"/>
</dbReference>
<dbReference type="InterPro" id="IPR034593">
    <property type="entry name" value="DgoD-like"/>
</dbReference>
<comment type="similarity">
    <text evidence="1">Belongs to the mandelate racemase/muconate lactonizing enzyme family.</text>
</comment>
<accession>A0A7C9R5D0</accession>
<protein>
    <submittedName>
        <fullName evidence="4">Mandelate racemase</fullName>
    </submittedName>
</protein>
<dbReference type="PANTHER" id="PTHR48080:SF3">
    <property type="entry name" value="ENOLASE SUPERFAMILY MEMBER DDB_G0284701"/>
    <property type="match status" value="1"/>
</dbReference>
<evidence type="ECO:0000259" key="3">
    <source>
        <dbReference type="SMART" id="SM00922"/>
    </source>
</evidence>
<proteinExistence type="inferred from homology"/>
<dbReference type="Pfam" id="PF13378">
    <property type="entry name" value="MR_MLE_C"/>
    <property type="match status" value="1"/>
</dbReference>
<feature type="domain" description="Mandelate racemase/muconate lactonizing enzyme C-terminal" evidence="3">
    <location>
        <begin position="141"/>
        <end position="238"/>
    </location>
</feature>
<reference evidence="4 5" key="1">
    <citation type="submission" date="2020-02" db="EMBL/GenBank/DDBJ databases">
        <title>Genome sequence of the type strain CGMCC 1.15528 of Mesorhizobium zhangyense.</title>
        <authorList>
            <person name="Gao J."/>
            <person name="Sun J."/>
        </authorList>
    </citation>
    <scope>NUCLEOTIDE SEQUENCE [LARGE SCALE GENOMIC DNA]</scope>
    <source>
        <strain evidence="4 5">CGMCC 1.15528</strain>
    </source>
</reference>
<dbReference type="Gene3D" id="3.20.20.120">
    <property type="entry name" value="Enolase-like C-terminal domain"/>
    <property type="match status" value="1"/>
</dbReference>
<dbReference type="AlphaFoldDB" id="A0A7C9R5D0"/>
<dbReference type="GO" id="GO:0009063">
    <property type="term" value="P:amino acid catabolic process"/>
    <property type="evidence" value="ECO:0007669"/>
    <property type="project" value="InterPro"/>
</dbReference>
<dbReference type="PROSITE" id="PS00909">
    <property type="entry name" value="MR_MLE_2"/>
    <property type="match status" value="1"/>
</dbReference>
<evidence type="ECO:0000256" key="1">
    <source>
        <dbReference type="ARBA" id="ARBA00008031"/>
    </source>
</evidence>
<dbReference type="SMART" id="SM00922">
    <property type="entry name" value="MR_MLE"/>
    <property type="match status" value="1"/>
</dbReference>
<dbReference type="SUPFAM" id="SSF51604">
    <property type="entry name" value="Enolase C-terminal domain-like"/>
    <property type="match status" value="1"/>
</dbReference>